<evidence type="ECO:0000259" key="5">
    <source>
        <dbReference type="Pfam" id="PF01361"/>
    </source>
</evidence>
<feature type="domain" description="4-oxalocrotonate tautomerase-like" evidence="5">
    <location>
        <begin position="2"/>
        <end position="60"/>
    </location>
</feature>
<dbReference type="AlphaFoldDB" id="A0A2R6Y0J2"/>
<dbReference type="InterPro" id="IPR014347">
    <property type="entry name" value="Tautomerase/MIF_sf"/>
</dbReference>
<dbReference type="Pfam" id="PF01361">
    <property type="entry name" value="Tautomerase"/>
    <property type="match status" value="1"/>
</dbReference>
<comment type="similarity">
    <text evidence="1">Belongs to the 4-oxalocrotonate tautomerase family.</text>
</comment>
<accession>A0A2R6Y0J2</accession>
<comment type="caution">
    <text evidence="6">The sequence shown here is derived from an EMBL/GenBank/DDBJ whole genome shotgun (WGS) entry which is preliminary data.</text>
</comment>
<dbReference type="EMBL" id="PEBX01000040">
    <property type="protein sequence ID" value="PTQ56190.1"/>
    <property type="molecule type" value="Genomic_DNA"/>
</dbReference>
<reference evidence="7" key="1">
    <citation type="journal article" date="2018" name="Sci. Rep.">
        <title>Lignite coal burning seam in the remote Altai Mountains harbors a hydrogen-driven thermophilic microbial community.</title>
        <authorList>
            <person name="Kadnikov V.V."/>
            <person name="Mardanov A.V."/>
            <person name="Ivasenko D.A."/>
            <person name="Antsiferov D.V."/>
            <person name="Beletsky A.V."/>
            <person name="Karnachuk O.V."/>
            <person name="Ravin N.V."/>
        </authorList>
    </citation>
    <scope>NUCLEOTIDE SEQUENCE [LARGE SCALE GENOMIC DNA]</scope>
</reference>
<name>A0A2R6Y0J2_9BACL</name>
<dbReference type="PANTHER" id="PTHR35530">
    <property type="entry name" value="TAUTOMERASE-RELATED"/>
    <property type="match status" value="1"/>
</dbReference>
<dbReference type="Proteomes" id="UP000244338">
    <property type="component" value="Unassembled WGS sequence"/>
</dbReference>
<keyword evidence="2" id="KW-0413">Isomerase</keyword>
<evidence type="ECO:0000256" key="2">
    <source>
        <dbReference type="ARBA" id="ARBA00023235"/>
    </source>
</evidence>
<evidence type="ECO:0000256" key="4">
    <source>
        <dbReference type="SAM" id="MobiDB-lite"/>
    </source>
</evidence>
<dbReference type="NCBIfam" id="TIGR00013">
    <property type="entry name" value="taut"/>
    <property type="match status" value="1"/>
</dbReference>
<evidence type="ECO:0000313" key="6">
    <source>
        <dbReference type="EMBL" id="PTQ56190.1"/>
    </source>
</evidence>
<protein>
    <submittedName>
        <fullName evidence="6">4-oxalocrotonate tautomerase</fullName>
    </submittedName>
</protein>
<sequence>MPLIQITLLEGRTEEQKEALIEEVTLAVHRSIGAPLESIRIALYELPKSHWAVGGKTMAKRGRESSKAFEEESRRIVDEQTDETHQVGVTQAIKETVEGRV</sequence>
<dbReference type="SUPFAM" id="SSF55331">
    <property type="entry name" value="Tautomerase/MIF"/>
    <property type="match status" value="1"/>
</dbReference>
<gene>
    <name evidence="6" type="ORF">BSOLF_0617</name>
</gene>
<dbReference type="Gene3D" id="3.30.429.10">
    <property type="entry name" value="Macrophage Migration Inhibitory Factor"/>
    <property type="match status" value="1"/>
</dbReference>
<dbReference type="GO" id="GO:0016853">
    <property type="term" value="F:isomerase activity"/>
    <property type="evidence" value="ECO:0007669"/>
    <property type="project" value="UniProtKB-KW"/>
</dbReference>
<dbReference type="InterPro" id="IPR018191">
    <property type="entry name" value="4-OT"/>
</dbReference>
<evidence type="ECO:0000313" key="7">
    <source>
        <dbReference type="Proteomes" id="UP000244338"/>
    </source>
</evidence>
<proteinExistence type="inferred from homology"/>
<dbReference type="PANTHER" id="PTHR35530:SF1">
    <property type="entry name" value="2-HYDROXYMUCONATE TAUTOMERASE"/>
    <property type="match status" value="1"/>
</dbReference>
<organism evidence="6 7">
    <name type="scientific">Candidatus Carbonibacillus altaicus</name>
    <dbReference type="NCBI Taxonomy" id="2163959"/>
    <lineage>
        <taxon>Bacteria</taxon>
        <taxon>Bacillati</taxon>
        <taxon>Bacillota</taxon>
        <taxon>Bacilli</taxon>
        <taxon>Bacillales</taxon>
        <taxon>Candidatus Carbonibacillus</taxon>
    </lineage>
</organism>
<evidence type="ECO:0000256" key="3">
    <source>
        <dbReference type="PIRSR" id="PIRSR618191-1"/>
    </source>
</evidence>
<feature type="compositionally biased region" description="Basic and acidic residues" evidence="4">
    <location>
        <begin position="62"/>
        <end position="85"/>
    </location>
</feature>
<dbReference type="NCBIfam" id="NF002571">
    <property type="entry name" value="PRK02220.1"/>
    <property type="match status" value="1"/>
</dbReference>
<evidence type="ECO:0000256" key="1">
    <source>
        <dbReference type="ARBA" id="ARBA00006723"/>
    </source>
</evidence>
<feature type="active site" description="Proton acceptor; via imino nitrogen" evidence="3">
    <location>
        <position position="2"/>
    </location>
</feature>
<dbReference type="InterPro" id="IPR004370">
    <property type="entry name" value="4-OT-like_dom"/>
</dbReference>
<feature type="region of interest" description="Disordered" evidence="4">
    <location>
        <begin position="62"/>
        <end position="101"/>
    </location>
</feature>